<reference evidence="2 3" key="1">
    <citation type="submission" date="2014-07" db="EMBL/GenBank/DDBJ databases">
        <title>Whole Genome Sequence of the Amycolatopsis methanolica 239.</title>
        <authorList>
            <person name="Tang B."/>
        </authorList>
    </citation>
    <scope>NUCLEOTIDE SEQUENCE [LARGE SCALE GENOMIC DNA]</scope>
    <source>
        <strain evidence="2 3">239</strain>
    </source>
</reference>
<accession>A0A076MN63</accession>
<dbReference type="SUPFAM" id="SSF69047">
    <property type="entry name" value="Hypothetical protein YjbJ"/>
    <property type="match status" value="1"/>
</dbReference>
<name>A0A076MN63_AMYME</name>
<dbReference type="Proteomes" id="UP000062973">
    <property type="component" value="Chromosome"/>
</dbReference>
<dbReference type="AlphaFoldDB" id="A0A076MN63"/>
<feature type="region of interest" description="Disordered" evidence="1">
    <location>
        <begin position="1"/>
        <end position="20"/>
    </location>
</feature>
<dbReference type="PATRIC" id="fig|1068978.7.peg.372"/>
<dbReference type="Gene3D" id="1.10.1470.10">
    <property type="entry name" value="YjbJ"/>
    <property type="match status" value="1"/>
</dbReference>
<dbReference type="OrthoDB" id="9930596at2"/>
<proteinExistence type="predicted"/>
<evidence type="ECO:0008006" key="4">
    <source>
        <dbReference type="Google" id="ProtNLM"/>
    </source>
</evidence>
<keyword evidence="3" id="KW-1185">Reference proteome</keyword>
<evidence type="ECO:0000313" key="2">
    <source>
        <dbReference type="EMBL" id="AIJ20441.1"/>
    </source>
</evidence>
<gene>
    <name evidence="2" type="ORF">AMETH_0349</name>
</gene>
<dbReference type="HOGENOM" id="CLU_2748863_0_0_11"/>
<evidence type="ECO:0000313" key="3">
    <source>
        <dbReference type="Proteomes" id="UP000062973"/>
    </source>
</evidence>
<organism evidence="2 3">
    <name type="scientific">Amycolatopsis methanolica 239</name>
    <dbReference type="NCBI Taxonomy" id="1068978"/>
    <lineage>
        <taxon>Bacteria</taxon>
        <taxon>Bacillati</taxon>
        <taxon>Actinomycetota</taxon>
        <taxon>Actinomycetes</taxon>
        <taxon>Pseudonocardiales</taxon>
        <taxon>Pseudonocardiaceae</taxon>
        <taxon>Amycolatopsis</taxon>
        <taxon>Amycolatopsis methanolica group</taxon>
    </lineage>
</organism>
<evidence type="ECO:0000256" key="1">
    <source>
        <dbReference type="SAM" id="MobiDB-lite"/>
    </source>
</evidence>
<dbReference type="EMBL" id="CP009110">
    <property type="protein sequence ID" value="AIJ20441.1"/>
    <property type="molecule type" value="Genomic_DNA"/>
</dbReference>
<sequence>MNVVKNRMTSRSRQAKGGARELFGRLTGKRRHQSAGRAERIRGAVRETTTEVADWAATAARDAQRRFRSR</sequence>
<dbReference type="STRING" id="1068978.AMETH_0349"/>
<dbReference type="KEGG" id="amq:AMETH_0349"/>
<dbReference type="RefSeq" id="WP_017986308.1">
    <property type="nucleotide sequence ID" value="NZ_AQUL01000001.1"/>
</dbReference>
<dbReference type="InterPro" id="IPR036629">
    <property type="entry name" value="YjbJ_sf"/>
</dbReference>
<protein>
    <recommendedName>
        <fullName evidence="4">CsbD family protein</fullName>
    </recommendedName>
</protein>